<evidence type="ECO:0000256" key="14">
    <source>
        <dbReference type="ARBA" id="ARBA00068837"/>
    </source>
</evidence>
<evidence type="ECO:0000256" key="9">
    <source>
        <dbReference type="ARBA" id="ARBA00022840"/>
    </source>
</evidence>
<comment type="cofactor">
    <cofactor evidence="1">
        <name>Mg(2+)</name>
        <dbReference type="ChEBI" id="CHEBI:18420"/>
    </cofactor>
</comment>
<keyword evidence="4" id="KW-0723">Serine/threonine-protein kinase</keyword>
<keyword evidence="5" id="KW-0808">Transferase</keyword>
<evidence type="ECO:0000256" key="10">
    <source>
        <dbReference type="ARBA" id="ARBA00022842"/>
    </source>
</evidence>
<dbReference type="Gene3D" id="1.10.10.10">
    <property type="entry name" value="Winged helix-like DNA-binding domain superfamily/Winged helix DNA-binding domain"/>
    <property type="match status" value="1"/>
</dbReference>
<evidence type="ECO:0000256" key="1">
    <source>
        <dbReference type="ARBA" id="ARBA00001946"/>
    </source>
</evidence>
<keyword evidence="7" id="KW-0547">Nucleotide-binding</keyword>
<evidence type="ECO:0000313" key="17">
    <source>
        <dbReference type="EMBL" id="GMM47680.1"/>
    </source>
</evidence>
<keyword evidence="6" id="KW-0479">Metal-binding</keyword>
<dbReference type="InterPro" id="IPR036388">
    <property type="entry name" value="WH-like_DNA-bd_sf"/>
</dbReference>
<dbReference type="GO" id="GO:0030688">
    <property type="term" value="C:preribosome, small subunit precursor"/>
    <property type="evidence" value="ECO:0007669"/>
    <property type="project" value="TreeGrafter"/>
</dbReference>
<evidence type="ECO:0000256" key="5">
    <source>
        <dbReference type="ARBA" id="ARBA00022679"/>
    </source>
</evidence>
<dbReference type="GO" id="GO:0004674">
    <property type="term" value="F:protein serine/threonine kinase activity"/>
    <property type="evidence" value="ECO:0007669"/>
    <property type="project" value="UniProtKB-KW"/>
</dbReference>
<dbReference type="EMBL" id="BTGB01000009">
    <property type="protein sequence ID" value="GMM47680.1"/>
    <property type="molecule type" value="Genomic_DNA"/>
</dbReference>
<evidence type="ECO:0000256" key="8">
    <source>
        <dbReference type="ARBA" id="ARBA00022777"/>
    </source>
</evidence>
<reference evidence="17 18" key="1">
    <citation type="journal article" date="2023" name="Elife">
        <title>Identification of key yeast species and microbe-microbe interactions impacting larval growth of Drosophila in the wild.</title>
        <authorList>
            <person name="Mure A."/>
            <person name="Sugiura Y."/>
            <person name="Maeda R."/>
            <person name="Honda K."/>
            <person name="Sakurai N."/>
            <person name="Takahashi Y."/>
            <person name="Watada M."/>
            <person name="Katoh T."/>
            <person name="Gotoh A."/>
            <person name="Gotoh Y."/>
            <person name="Taniguchi I."/>
            <person name="Nakamura K."/>
            <person name="Hayashi T."/>
            <person name="Katayama T."/>
            <person name="Uemura T."/>
            <person name="Hattori Y."/>
        </authorList>
    </citation>
    <scope>NUCLEOTIDE SEQUENCE [LARGE SCALE GENOMIC DNA]</scope>
    <source>
        <strain evidence="17 18">PK-24</strain>
    </source>
</reference>
<dbReference type="InterPro" id="IPR000687">
    <property type="entry name" value="RIO_kinase"/>
</dbReference>
<feature type="region of interest" description="Disordered" evidence="15">
    <location>
        <begin position="342"/>
        <end position="404"/>
    </location>
</feature>
<keyword evidence="10" id="KW-0460">Magnesium</keyword>
<dbReference type="EC" id="2.7.11.1" evidence="3"/>
<dbReference type="PANTHER" id="PTHR45852">
    <property type="entry name" value="SER/THR-PROTEIN KINASE RIO2"/>
    <property type="match status" value="1"/>
</dbReference>
<feature type="domain" description="RIO kinase" evidence="16">
    <location>
        <begin position="67"/>
        <end position="300"/>
    </location>
</feature>
<keyword evidence="18" id="KW-1185">Reference proteome</keyword>
<comment type="catalytic activity">
    <reaction evidence="11">
        <text>L-threonyl-[protein] + ATP = O-phospho-L-threonyl-[protein] + ADP + H(+)</text>
        <dbReference type="Rhea" id="RHEA:46608"/>
        <dbReference type="Rhea" id="RHEA-COMP:11060"/>
        <dbReference type="Rhea" id="RHEA-COMP:11605"/>
        <dbReference type="ChEBI" id="CHEBI:15378"/>
        <dbReference type="ChEBI" id="CHEBI:30013"/>
        <dbReference type="ChEBI" id="CHEBI:30616"/>
        <dbReference type="ChEBI" id="CHEBI:61977"/>
        <dbReference type="ChEBI" id="CHEBI:456216"/>
        <dbReference type="EC" id="2.7.11.1"/>
    </reaction>
</comment>
<organism evidence="17 18">
    <name type="scientific">Pichia kluyveri</name>
    <name type="common">Yeast</name>
    <dbReference type="NCBI Taxonomy" id="36015"/>
    <lineage>
        <taxon>Eukaryota</taxon>
        <taxon>Fungi</taxon>
        <taxon>Dikarya</taxon>
        <taxon>Ascomycota</taxon>
        <taxon>Saccharomycotina</taxon>
        <taxon>Pichiomycetes</taxon>
        <taxon>Pichiales</taxon>
        <taxon>Pichiaceae</taxon>
        <taxon>Pichia</taxon>
    </lineage>
</organism>
<dbReference type="InterPro" id="IPR036390">
    <property type="entry name" value="WH_DNA-bd_sf"/>
</dbReference>
<evidence type="ECO:0000256" key="7">
    <source>
        <dbReference type="ARBA" id="ARBA00022741"/>
    </source>
</evidence>
<dbReference type="GO" id="GO:0005829">
    <property type="term" value="C:cytosol"/>
    <property type="evidence" value="ECO:0007669"/>
    <property type="project" value="TreeGrafter"/>
</dbReference>
<evidence type="ECO:0000256" key="11">
    <source>
        <dbReference type="ARBA" id="ARBA00047899"/>
    </source>
</evidence>
<dbReference type="GO" id="GO:0005634">
    <property type="term" value="C:nucleus"/>
    <property type="evidence" value="ECO:0007669"/>
    <property type="project" value="TreeGrafter"/>
</dbReference>
<dbReference type="Pfam" id="PF09202">
    <property type="entry name" value="Rio2_N"/>
    <property type="match status" value="1"/>
</dbReference>
<evidence type="ECO:0000256" key="15">
    <source>
        <dbReference type="SAM" id="MobiDB-lite"/>
    </source>
</evidence>
<accession>A0AAV5R818</accession>
<evidence type="ECO:0000256" key="3">
    <source>
        <dbReference type="ARBA" id="ARBA00012513"/>
    </source>
</evidence>
<name>A0AAV5R818_PICKL</name>
<keyword evidence="8 17" id="KW-0418">Kinase</keyword>
<evidence type="ECO:0000256" key="6">
    <source>
        <dbReference type="ARBA" id="ARBA00022723"/>
    </source>
</evidence>
<evidence type="ECO:0000256" key="12">
    <source>
        <dbReference type="ARBA" id="ARBA00048679"/>
    </source>
</evidence>
<evidence type="ECO:0000259" key="16">
    <source>
        <dbReference type="SMART" id="SM00090"/>
    </source>
</evidence>
<dbReference type="SMART" id="SM00090">
    <property type="entry name" value="RIO"/>
    <property type="match status" value="1"/>
</dbReference>
<proteinExistence type="inferred from homology"/>
<dbReference type="FunFam" id="1.10.10.10:FF:000053">
    <property type="entry name" value="Serine/threonine-protein kinase RIO2"/>
    <property type="match status" value="1"/>
</dbReference>
<dbReference type="Proteomes" id="UP001378960">
    <property type="component" value="Unassembled WGS sequence"/>
</dbReference>
<dbReference type="InterPro" id="IPR018934">
    <property type="entry name" value="RIO_dom"/>
</dbReference>
<evidence type="ECO:0000256" key="2">
    <source>
        <dbReference type="ARBA" id="ARBA00009196"/>
    </source>
</evidence>
<sequence length="431" mass="49900">MKLDTTYMRYLTPDDWRVLQAVEKGSHNHEVVPTKLIGQIANLKSGIGNTNKAISDLAKINLISRLRNASYDGYRITYNGFDYVALKTIHQHGNIEELEHTIGVGKESDIYSCKTKNGEERVLKIHRLGRISFRTVRNKRDYLKIGKGGSWMFLSTLAAQREYEFMSILYRNEFEVPIPFDVSRHLILMERIKGFPMTQLYELKDIGKLYNGLMKFAVKLANNGLIHCDYNEYNIMIINKEESGEDDKDRDFVVIDFPQCISIEHPDAKEYFKRDIECIKKFFKRRFGYKPMKIDEMMLDDEGFGKGYKYGWPIFERDIKRINDLDVQVKASGYRRKLGDEERQLQAVVGQQGDDSDGEDEGESDYSDSDDGDYDSDYSDYSEDNGINEEEEENERIIEAISSGVGNLKMDALGNYILEEGSEEEEEEEDK</sequence>
<comment type="catalytic activity">
    <reaction evidence="12">
        <text>L-seryl-[protein] + ATP = O-phospho-L-seryl-[protein] + ADP + H(+)</text>
        <dbReference type="Rhea" id="RHEA:17989"/>
        <dbReference type="Rhea" id="RHEA-COMP:9863"/>
        <dbReference type="Rhea" id="RHEA-COMP:11604"/>
        <dbReference type="ChEBI" id="CHEBI:15378"/>
        <dbReference type="ChEBI" id="CHEBI:29999"/>
        <dbReference type="ChEBI" id="CHEBI:30616"/>
        <dbReference type="ChEBI" id="CHEBI:83421"/>
        <dbReference type="ChEBI" id="CHEBI:456216"/>
        <dbReference type="EC" id="2.7.11.1"/>
    </reaction>
</comment>
<dbReference type="InterPro" id="IPR030484">
    <property type="entry name" value="Rio2"/>
</dbReference>
<feature type="compositionally biased region" description="Acidic residues" evidence="15">
    <location>
        <begin position="354"/>
        <end position="394"/>
    </location>
</feature>
<dbReference type="SUPFAM" id="SSF56112">
    <property type="entry name" value="Protein kinase-like (PK-like)"/>
    <property type="match status" value="1"/>
</dbReference>
<dbReference type="PANTHER" id="PTHR45852:SF1">
    <property type="entry name" value="SERINE_THREONINE-PROTEIN KINASE RIO2"/>
    <property type="match status" value="1"/>
</dbReference>
<dbReference type="FunFam" id="3.30.200.20:FF:000052">
    <property type="entry name" value="Serine/threonine-protein kinase RIO2"/>
    <property type="match status" value="1"/>
</dbReference>
<dbReference type="InterPro" id="IPR015285">
    <property type="entry name" value="RIO2_wHTH_N"/>
</dbReference>
<dbReference type="CDD" id="cd05144">
    <property type="entry name" value="RIO2_C"/>
    <property type="match status" value="1"/>
</dbReference>
<evidence type="ECO:0000256" key="13">
    <source>
        <dbReference type="ARBA" id="ARBA00068353"/>
    </source>
</evidence>
<dbReference type="GO" id="GO:0046872">
    <property type="term" value="F:metal ion binding"/>
    <property type="evidence" value="ECO:0007669"/>
    <property type="project" value="UniProtKB-KW"/>
</dbReference>
<dbReference type="Gene3D" id="1.10.510.10">
    <property type="entry name" value="Transferase(Phosphotransferase) domain 1"/>
    <property type="match status" value="1"/>
</dbReference>
<keyword evidence="9" id="KW-0067">ATP-binding</keyword>
<evidence type="ECO:0000256" key="4">
    <source>
        <dbReference type="ARBA" id="ARBA00022527"/>
    </source>
</evidence>
<dbReference type="Gene3D" id="3.30.200.20">
    <property type="entry name" value="Phosphorylase Kinase, domain 1"/>
    <property type="match status" value="1"/>
</dbReference>
<comment type="similarity">
    <text evidence="2">Belongs to the protein kinase superfamily. RIO-type Ser/Thr kinase family.</text>
</comment>
<dbReference type="GO" id="GO:0030490">
    <property type="term" value="P:maturation of SSU-rRNA"/>
    <property type="evidence" value="ECO:0007669"/>
    <property type="project" value="TreeGrafter"/>
</dbReference>
<dbReference type="InterPro" id="IPR011009">
    <property type="entry name" value="Kinase-like_dom_sf"/>
</dbReference>
<dbReference type="GO" id="GO:0005524">
    <property type="term" value="F:ATP binding"/>
    <property type="evidence" value="ECO:0007669"/>
    <property type="project" value="UniProtKB-KW"/>
</dbReference>
<gene>
    <name evidence="17" type="ORF">DAPK24_042780</name>
</gene>
<dbReference type="Pfam" id="PF01163">
    <property type="entry name" value="RIO1"/>
    <property type="match status" value="1"/>
</dbReference>
<comment type="caution">
    <text evidence="17">The sequence shown here is derived from an EMBL/GenBank/DDBJ whole genome shotgun (WGS) entry which is preliminary data.</text>
</comment>
<protein>
    <recommendedName>
        <fullName evidence="13">Serine/threonine-protein kinase RIO2</fullName>
        <ecNumber evidence="3">2.7.11.1</ecNumber>
    </recommendedName>
    <alternativeName>
        <fullName evidence="14">Serine/threonine-protein kinase rio2</fullName>
    </alternativeName>
</protein>
<dbReference type="AlphaFoldDB" id="A0AAV5R818"/>
<evidence type="ECO:0000313" key="18">
    <source>
        <dbReference type="Proteomes" id="UP001378960"/>
    </source>
</evidence>
<dbReference type="SUPFAM" id="SSF46785">
    <property type="entry name" value="Winged helix' DNA-binding domain"/>
    <property type="match status" value="1"/>
</dbReference>